<dbReference type="EMBL" id="KP273225">
    <property type="protein sequence ID" value="AJD82487.1"/>
    <property type="molecule type" value="Genomic_DNA"/>
</dbReference>
<proteinExistence type="predicted"/>
<organism evidence="3 4">
    <name type="scientific">Mycobacterium phage Sheen</name>
    <dbReference type="NCBI Taxonomy" id="1589274"/>
    <lineage>
        <taxon>Viruses</taxon>
        <taxon>Duplodnaviria</taxon>
        <taxon>Heunggongvirae</taxon>
        <taxon>Uroviricota</taxon>
        <taxon>Caudoviricetes</taxon>
        <taxon>Sheenvirus</taxon>
        <taxon>Sheenvirus Sheen</taxon>
    </lineage>
</organism>
<dbReference type="RefSeq" id="YP_009209106.1">
    <property type="nucleotide sequence ID" value="NC_028914.1"/>
</dbReference>
<evidence type="ECO:0000259" key="2">
    <source>
        <dbReference type="Pfam" id="PF17469"/>
    </source>
</evidence>
<dbReference type="OrthoDB" id="14908at10239"/>
<dbReference type="Proteomes" id="UP000031723">
    <property type="component" value="Segment"/>
</dbReference>
<gene>
    <name evidence="3" type="primary">69</name>
    <name evidence="3" type="ORF">SHEEN_69</name>
</gene>
<evidence type="ECO:0000313" key="3">
    <source>
        <dbReference type="EMBL" id="AJD82487.1"/>
    </source>
</evidence>
<evidence type="ECO:0000313" key="4">
    <source>
        <dbReference type="Proteomes" id="UP000031723"/>
    </source>
</evidence>
<accession>A0A0B4ZYH7</accession>
<dbReference type="Pfam" id="PF17469">
    <property type="entry name" value="GP68"/>
    <property type="match status" value="1"/>
</dbReference>
<reference evidence="3 4" key="1">
    <citation type="submission" date="2014-12" db="EMBL/GenBank/DDBJ databases">
        <authorList>
            <person name="Cote D."/>
            <person name="Daigle Z."/>
            <person name="Borges K.M."/>
            <person name="Adams S.D."/>
            <person name="Alvey R.M."/>
            <person name="Barekzi N."/>
            <person name="Beal Z.N."/>
            <person name="Briggs L.A."/>
            <person name="Brown T."/>
            <person name="Coomans R.J."/>
            <person name="D'Elia T."/>
            <person name="Doss J.H."/>
            <person name="Ellsworth J.A."/>
            <person name="Ettinger W.F."/>
            <person name="Fox D.J."/>
            <person name="Gauthier D.T."/>
            <person name="Andriolo J.M."/>
            <person name="Grubb S."/>
            <person name="Gugssa A.H."/>
            <person name="Hauser C.R."/>
            <person name="Hull A.K."/>
            <person name="Jackson N."/>
            <person name="Kart M.U."/>
            <person name="Korey C.A."/>
            <person name="Makemson J."/>
            <person name="McKinney A.L."/>
            <person name="Nelson P.R."/>
            <person name="Newman R.H."/>
            <person name="Powell G."/>
            <person name="Rodriguez-Lanetty M."/>
            <person name="Royer D."/>
            <person name="Sabila M.H."/>
            <person name="Sadana R."/>
            <person name="Saha S."/>
            <person name="Sangster N."/>
            <person name="Slowan-Pomeroy T."/>
            <person name="Urbinati C.R."/>
            <person name="Ward R.E."/>
            <person name="Warner M."/>
            <person name="Williamson B."/>
            <person name="Biederman B."/>
            <person name="Cresawn S.G."/>
            <person name="Bowman C.A."/>
            <person name="Russell D.A."/>
            <person name="Pope W.H."/>
            <person name="Jacobs-Sera D."/>
            <person name="Hendrix R.W."/>
            <person name="Hatfull G.H."/>
        </authorList>
    </citation>
    <scope>NUCLEOTIDE SEQUENCE [LARGE SCALE GENOMIC DNA]</scope>
</reference>
<dbReference type="KEGG" id="vg:26635448"/>
<feature type="domain" description="Gp68-like predicted RNA polymerase component" evidence="2">
    <location>
        <begin position="29"/>
        <end position="99"/>
    </location>
</feature>
<sequence length="119" mass="13926">MTPYIKRWIRRVMDTIIGNIGDPDKPRDWDPNSPLLTSPHAPHETGAVLRAYRAGKSAAWVAQNFKMSPYRIMQELRTQMGEENTAHRQNRPIYDGETTKRIIPVRNLDEERRRKEEGK</sequence>
<evidence type="ECO:0000256" key="1">
    <source>
        <dbReference type="SAM" id="MobiDB-lite"/>
    </source>
</evidence>
<dbReference type="InterPro" id="IPR035343">
    <property type="entry name" value="Gp68"/>
</dbReference>
<dbReference type="GeneID" id="26635448"/>
<name>A0A0B4ZYH7_9CAUD</name>
<keyword evidence="4" id="KW-1185">Reference proteome</keyword>
<protein>
    <recommendedName>
        <fullName evidence="2">Gp68-like predicted RNA polymerase component domain-containing protein</fullName>
    </recommendedName>
</protein>
<feature type="region of interest" description="Disordered" evidence="1">
    <location>
        <begin position="21"/>
        <end position="42"/>
    </location>
</feature>